<dbReference type="InterPro" id="IPR051204">
    <property type="entry name" value="ABC_transp_perm/SBD"/>
</dbReference>
<dbReference type="GO" id="GO:0005886">
    <property type="term" value="C:plasma membrane"/>
    <property type="evidence" value="ECO:0007669"/>
    <property type="project" value="UniProtKB-SubCell"/>
</dbReference>
<feature type="transmembrane region" description="Helical" evidence="6">
    <location>
        <begin position="84"/>
        <end position="103"/>
    </location>
</feature>
<evidence type="ECO:0000256" key="1">
    <source>
        <dbReference type="ARBA" id="ARBA00004141"/>
    </source>
</evidence>
<feature type="transmembrane region" description="Helical" evidence="6">
    <location>
        <begin position="24"/>
        <end position="42"/>
    </location>
</feature>
<proteinExistence type="inferred from homology"/>
<evidence type="ECO:0000256" key="4">
    <source>
        <dbReference type="ARBA" id="ARBA00022989"/>
    </source>
</evidence>
<organism evidence="8">
    <name type="scientific">uncultured Nocardioidaceae bacterium</name>
    <dbReference type="NCBI Taxonomy" id="253824"/>
    <lineage>
        <taxon>Bacteria</taxon>
        <taxon>Bacillati</taxon>
        <taxon>Actinomycetota</taxon>
        <taxon>Actinomycetes</taxon>
        <taxon>Propionibacteriales</taxon>
        <taxon>Nocardioidaceae</taxon>
        <taxon>environmental samples</taxon>
    </lineage>
</organism>
<feature type="transmembrane region" description="Helical" evidence="6">
    <location>
        <begin position="182"/>
        <end position="207"/>
    </location>
</feature>
<dbReference type="GO" id="GO:0055085">
    <property type="term" value="P:transmembrane transport"/>
    <property type="evidence" value="ECO:0007669"/>
    <property type="project" value="InterPro"/>
</dbReference>
<feature type="transmembrane region" description="Helical" evidence="6">
    <location>
        <begin position="54"/>
        <end position="72"/>
    </location>
</feature>
<dbReference type="InterPro" id="IPR035906">
    <property type="entry name" value="MetI-like_sf"/>
</dbReference>
<comment type="similarity">
    <text evidence="6">Belongs to the binding-protein-dependent transport system permease family.</text>
</comment>
<comment type="subcellular location">
    <subcellularLocation>
        <location evidence="6">Cell membrane</location>
        <topology evidence="6">Multi-pass membrane protein</topology>
    </subcellularLocation>
    <subcellularLocation>
        <location evidence="1">Membrane</location>
        <topology evidence="1">Multi-pass membrane protein</topology>
    </subcellularLocation>
</comment>
<keyword evidence="5 6" id="KW-0472">Membrane</keyword>
<evidence type="ECO:0000256" key="3">
    <source>
        <dbReference type="ARBA" id="ARBA00022692"/>
    </source>
</evidence>
<sequence length="223" mass="23821">MGLFDWIGRNSAFIIDRFVEHLQLALWPIVFALALALPAGWLVSKVRWITGPGLAVSGLLYSIPSLALFMFLPSLLPTQLLDPINVVVALTVYAFSLLLRSVVDGLQSVPQEAKIAATALGYTTVGRFLRVELPNAVPVIMTGLRVATVANISLVSVGAFVGTGGLGELFTLGITSIVGSSFLMPPIIVGLVLSVVLALLADVIIVTMQRWLTPWVRAREAST</sequence>
<keyword evidence="4 6" id="KW-1133">Transmembrane helix</keyword>
<evidence type="ECO:0000256" key="6">
    <source>
        <dbReference type="RuleBase" id="RU363032"/>
    </source>
</evidence>
<dbReference type="EMBL" id="CADCUL010000151">
    <property type="protein sequence ID" value="CAA9381459.1"/>
    <property type="molecule type" value="Genomic_DNA"/>
</dbReference>
<protein>
    <submittedName>
        <fullName evidence="8">ABC transporter, permease protein (Cluster 13, osmolytes)</fullName>
    </submittedName>
</protein>
<evidence type="ECO:0000259" key="7">
    <source>
        <dbReference type="PROSITE" id="PS50928"/>
    </source>
</evidence>
<dbReference type="Pfam" id="PF00528">
    <property type="entry name" value="BPD_transp_1"/>
    <property type="match status" value="1"/>
</dbReference>
<dbReference type="SUPFAM" id="SSF161098">
    <property type="entry name" value="MetI-like"/>
    <property type="match status" value="1"/>
</dbReference>
<evidence type="ECO:0000313" key="8">
    <source>
        <dbReference type="EMBL" id="CAA9381459.1"/>
    </source>
</evidence>
<keyword evidence="3 6" id="KW-0812">Transmembrane</keyword>
<feature type="domain" description="ABC transmembrane type-1" evidence="7">
    <location>
        <begin position="18"/>
        <end position="201"/>
    </location>
</feature>
<reference evidence="8" key="1">
    <citation type="submission" date="2020-02" db="EMBL/GenBank/DDBJ databases">
        <authorList>
            <person name="Meier V. D."/>
        </authorList>
    </citation>
    <scope>NUCLEOTIDE SEQUENCE</scope>
    <source>
        <strain evidence="8">AVDCRST_MAG21</strain>
    </source>
</reference>
<dbReference type="InterPro" id="IPR000515">
    <property type="entry name" value="MetI-like"/>
</dbReference>
<dbReference type="PROSITE" id="PS50928">
    <property type="entry name" value="ABC_TM1"/>
    <property type="match status" value="1"/>
</dbReference>
<dbReference type="CDD" id="cd06261">
    <property type="entry name" value="TM_PBP2"/>
    <property type="match status" value="1"/>
</dbReference>
<evidence type="ECO:0000256" key="2">
    <source>
        <dbReference type="ARBA" id="ARBA00022448"/>
    </source>
</evidence>
<dbReference type="Gene3D" id="1.10.3720.10">
    <property type="entry name" value="MetI-like"/>
    <property type="match status" value="1"/>
</dbReference>
<dbReference type="PANTHER" id="PTHR30177:SF4">
    <property type="entry name" value="OSMOPROTECTANT IMPORT PERMEASE PROTEIN OSMW"/>
    <property type="match status" value="1"/>
</dbReference>
<gene>
    <name evidence="8" type="ORF">AVDCRST_MAG21-1733</name>
</gene>
<name>A0A6J4NDN3_9ACTN</name>
<evidence type="ECO:0000256" key="5">
    <source>
        <dbReference type="ARBA" id="ARBA00023136"/>
    </source>
</evidence>
<accession>A0A6J4NDN3</accession>
<dbReference type="AlphaFoldDB" id="A0A6J4NDN3"/>
<dbReference type="GO" id="GO:0031460">
    <property type="term" value="P:glycine betaine transport"/>
    <property type="evidence" value="ECO:0007669"/>
    <property type="project" value="TreeGrafter"/>
</dbReference>
<dbReference type="PANTHER" id="PTHR30177">
    <property type="entry name" value="GLYCINE BETAINE/L-PROLINE TRANSPORT SYSTEM PERMEASE PROTEIN PROW"/>
    <property type="match status" value="1"/>
</dbReference>
<keyword evidence="2 6" id="KW-0813">Transport</keyword>